<dbReference type="Gene3D" id="1.10.640.10">
    <property type="entry name" value="Haem peroxidase domain superfamily, animal type"/>
    <property type="match status" value="1"/>
</dbReference>
<dbReference type="InterPro" id="IPR010255">
    <property type="entry name" value="Haem_peroxidase_sf"/>
</dbReference>
<dbReference type="PANTHER" id="PTHR11475:SF143">
    <property type="entry name" value="PUTATIVE-RELATED"/>
    <property type="match status" value="1"/>
</dbReference>
<proteinExistence type="predicted"/>
<comment type="caution">
    <text evidence="1">The sequence shown here is derived from an EMBL/GenBank/DDBJ whole genome shotgun (WGS) entry which is preliminary data.</text>
</comment>
<accession>A0AAD9NBU6</accession>
<dbReference type="GO" id="GO:0004601">
    <property type="term" value="F:peroxidase activity"/>
    <property type="evidence" value="ECO:0007669"/>
    <property type="project" value="InterPro"/>
</dbReference>
<dbReference type="AlphaFoldDB" id="A0AAD9NBU6"/>
<dbReference type="GO" id="GO:0020037">
    <property type="term" value="F:heme binding"/>
    <property type="evidence" value="ECO:0007669"/>
    <property type="project" value="InterPro"/>
</dbReference>
<keyword evidence="2" id="KW-1185">Reference proteome</keyword>
<gene>
    <name evidence="1" type="ORF">LSH36_90g01002</name>
</gene>
<protein>
    <submittedName>
        <fullName evidence="1">Uncharacterized protein</fullName>
    </submittedName>
</protein>
<dbReference type="InterPro" id="IPR037120">
    <property type="entry name" value="Haem_peroxidase_sf_animal"/>
</dbReference>
<dbReference type="GO" id="GO:0006979">
    <property type="term" value="P:response to oxidative stress"/>
    <property type="evidence" value="ECO:0007669"/>
    <property type="project" value="InterPro"/>
</dbReference>
<organism evidence="1 2">
    <name type="scientific">Paralvinella palmiformis</name>
    <dbReference type="NCBI Taxonomy" id="53620"/>
    <lineage>
        <taxon>Eukaryota</taxon>
        <taxon>Metazoa</taxon>
        <taxon>Spiralia</taxon>
        <taxon>Lophotrochozoa</taxon>
        <taxon>Annelida</taxon>
        <taxon>Polychaeta</taxon>
        <taxon>Sedentaria</taxon>
        <taxon>Canalipalpata</taxon>
        <taxon>Terebellida</taxon>
        <taxon>Terebelliformia</taxon>
        <taxon>Alvinellidae</taxon>
        <taxon>Paralvinella</taxon>
    </lineage>
</organism>
<dbReference type="Pfam" id="PF03098">
    <property type="entry name" value="An_peroxidase"/>
    <property type="match status" value="1"/>
</dbReference>
<evidence type="ECO:0000313" key="1">
    <source>
        <dbReference type="EMBL" id="KAK2162848.1"/>
    </source>
</evidence>
<evidence type="ECO:0000313" key="2">
    <source>
        <dbReference type="Proteomes" id="UP001208570"/>
    </source>
</evidence>
<dbReference type="EMBL" id="JAODUP010000090">
    <property type="protein sequence ID" value="KAK2162848.1"/>
    <property type="molecule type" value="Genomic_DNA"/>
</dbReference>
<dbReference type="PANTHER" id="PTHR11475">
    <property type="entry name" value="OXIDASE/PEROXIDASE"/>
    <property type="match status" value="1"/>
</dbReference>
<reference evidence="1" key="1">
    <citation type="journal article" date="2023" name="Mol. Biol. Evol.">
        <title>Third-Generation Sequencing Reveals the Adaptive Role of the Epigenome in Three Deep-Sea Polychaetes.</title>
        <authorList>
            <person name="Perez M."/>
            <person name="Aroh O."/>
            <person name="Sun Y."/>
            <person name="Lan Y."/>
            <person name="Juniper S.K."/>
            <person name="Young C.R."/>
            <person name="Angers B."/>
            <person name="Qian P.Y."/>
        </authorList>
    </citation>
    <scope>NUCLEOTIDE SEQUENCE</scope>
    <source>
        <strain evidence="1">P08H-3</strain>
    </source>
</reference>
<name>A0AAD9NBU6_9ANNE</name>
<sequence length="92" mass="10488">RGMDLEEVECGFDGCQTEGYENRACLPVPIPYNDTEFYGEPCLMFVRSLEVPNLECPREQLNQVTSYMDASHVYGSSRMEKEALLEKSQPSQ</sequence>
<dbReference type="PROSITE" id="PS50292">
    <property type="entry name" value="PEROXIDASE_3"/>
    <property type="match status" value="1"/>
</dbReference>
<dbReference type="InterPro" id="IPR019791">
    <property type="entry name" value="Haem_peroxidase_animal"/>
</dbReference>
<dbReference type="SUPFAM" id="SSF48113">
    <property type="entry name" value="Heme-dependent peroxidases"/>
    <property type="match status" value="1"/>
</dbReference>
<feature type="non-terminal residue" evidence="1">
    <location>
        <position position="1"/>
    </location>
</feature>
<dbReference type="Proteomes" id="UP001208570">
    <property type="component" value="Unassembled WGS sequence"/>
</dbReference>